<dbReference type="WBParaSite" id="Hba_05557">
    <property type="protein sequence ID" value="Hba_05557"/>
    <property type="gene ID" value="Hba_05557"/>
</dbReference>
<keyword evidence="2" id="KW-1133">Transmembrane helix</keyword>
<evidence type="ECO:0000313" key="3">
    <source>
        <dbReference type="Proteomes" id="UP000095283"/>
    </source>
</evidence>
<feature type="region of interest" description="Disordered" evidence="1">
    <location>
        <begin position="49"/>
        <end position="72"/>
    </location>
</feature>
<feature type="compositionally biased region" description="Basic and acidic residues" evidence="1">
    <location>
        <begin position="49"/>
        <end position="61"/>
    </location>
</feature>
<reference evidence="4" key="1">
    <citation type="submission" date="2016-11" db="UniProtKB">
        <authorList>
            <consortium name="WormBaseParasite"/>
        </authorList>
    </citation>
    <scope>IDENTIFICATION</scope>
</reference>
<accession>A0A1I7WKQ4</accession>
<keyword evidence="3" id="KW-1185">Reference proteome</keyword>
<protein>
    <submittedName>
        <fullName evidence="4">Uncharacterized protein</fullName>
    </submittedName>
</protein>
<proteinExistence type="predicted"/>
<evidence type="ECO:0000313" key="4">
    <source>
        <dbReference type="WBParaSite" id="Hba_05557"/>
    </source>
</evidence>
<name>A0A1I7WKQ4_HETBA</name>
<dbReference type="AlphaFoldDB" id="A0A1I7WKQ4"/>
<sequence>MFRASNTGSSGTRIAHTVTCTAKPQSLSIRCDSAYYPVPGRGIVILSGTDKEYDGTRRPRDSTGAGRVSRSSTLEMRCAPSPPARVDRLDDGNLYRFNSPSIAYSDSTSESRCMPKFMRKSVKVLFLQLSIGKHSSESYQRRSQETKSFSFILEIGIRSPPMLLMHSIMHYIFLTITRLSPGFLVLNSFKRWLSRLVYSRQPYLSRVLNHSSQAFTV</sequence>
<keyword evidence="2" id="KW-0472">Membrane</keyword>
<dbReference type="Proteomes" id="UP000095283">
    <property type="component" value="Unplaced"/>
</dbReference>
<organism evidence="3 4">
    <name type="scientific">Heterorhabditis bacteriophora</name>
    <name type="common">Entomopathogenic nematode worm</name>
    <dbReference type="NCBI Taxonomy" id="37862"/>
    <lineage>
        <taxon>Eukaryota</taxon>
        <taxon>Metazoa</taxon>
        <taxon>Ecdysozoa</taxon>
        <taxon>Nematoda</taxon>
        <taxon>Chromadorea</taxon>
        <taxon>Rhabditida</taxon>
        <taxon>Rhabditina</taxon>
        <taxon>Rhabditomorpha</taxon>
        <taxon>Strongyloidea</taxon>
        <taxon>Heterorhabditidae</taxon>
        <taxon>Heterorhabditis</taxon>
    </lineage>
</organism>
<keyword evidence="2" id="KW-0812">Transmembrane</keyword>
<feature type="transmembrane region" description="Helical" evidence="2">
    <location>
        <begin position="168"/>
        <end position="186"/>
    </location>
</feature>
<evidence type="ECO:0000256" key="2">
    <source>
        <dbReference type="SAM" id="Phobius"/>
    </source>
</evidence>
<evidence type="ECO:0000256" key="1">
    <source>
        <dbReference type="SAM" id="MobiDB-lite"/>
    </source>
</evidence>